<feature type="non-terminal residue" evidence="3">
    <location>
        <position position="363"/>
    </location>
</feature>
<dbReference type="GO" id="GO:0006302">
    <property type="term" value="P:double-strand break repair"/>
    <property type="evidence" value="ECO:0007669"/>
    <property type="project" value="TreeGrafter"/>
</dbReference>
<feature type="coiled-coil region" evidence="1">
    <location>
        <begin position="223"/>
        <end position="324"/>
    </location>
</feature>
<organism evidence="3 4">
    <name type="scientific">Aquarana catesbeiana</name>
    <name type="common">American bullfrog</name>
    <name type="synonym">Rana catesbeiana</name>
    <dbReference type="NCBI Taxonomy" id="8400"/>
    <lineage>
        <taxon>Eukaryota</taxon>
        <taxon>Metazoa</taxon>
        <taxon>Chordata</taxon>
        <taxon>Craniata</taxon>
        <taxon>Vertebrata</taxon>
        <taxon>Euteleostomi</taxon>
        <taxon>Amphibia</taxon>
        <taxon>Batrachia</taxon>
        <taxon>Anura</taxon>
        <taxon>Neobatrachia</taxon>
        <taxon>Ranoidea</taxon>
        <taxon>Ranidae</taxon>
        <taxon>Aquarana</taxon>
    </lineage>
</organism>
<dbReference type="GO" id="GO:0000794">
    <property type="term" value="C:condensed nuclear chromosome"/>
    <property type="evidence" value="ECO:0007669"/>
    <property type="project" value="TreeGrafter"/>
</dbReference>
<evidence type="ECO:0000256" key="2">
    <source>
        <dbReference type="SAM" id="MobiDB-lite"/>
    </source>
</evidence>
<feature type="region of interest" description="Disordered" evidence="2">
    <location>
        <begin position="1"/>
        <end position="34"/>
    </location>
</feature>
<dbReference type="GO" id="GO:0051880">
    <property type="term" value="F:G-quadruplex DNA binding"/>
    <property type="evidence" value="ECO:0007669"/>
    <property type="project" value="TreeGrafter"/>
</dbReference>
<evidence type="ECO:0000313" key="4">
    <source>
        <dbReference type="Proteomes" id="UP000228934"/>
    </source>
</evidence>
<dbReference type="AlphaFoldDB" id="A0A2G9RU18"/>
<dbReference type="Gene3D" id="1.10.287.3160">
    <property type="match status" value="1"/>
</dbReference>
<dbReference type="Proteomes" id="UP000228934">
    <property type="component" value="Unassembled WGS sequence"/>
</dbReference>
<feature type="non-terminal residue" evidence="3">
    <location>
        <position position="1"/>
    </location>
</feature>
<dbReference type="GO" id="GO:0030870">
    <property type="term" value="C:Mre11 complex"/>
    <property type="evidence" value="ECO:0007669"/>
    <property type="project" value="TreeGrafter"/>
</dbReference>
<dbReference type="GO" id="GO:0007004">
    <property type="term" value="P:telomere maintenance via telomerase"/>
    <property type="evidence" value="ECO:0007669"/>
    <property type="project" value="TreeGrafter"/>
</dbReference>
<evidence type="ECO:0000313" key="3">
    <source>
        <dbReference type="EMBL" id="PIO31399.1"/>
    </source>
</evidence>
<proteinExistence type="predicted"/>
<keyword evidence="4" id="KW-1185">Reference proteome</keyword>
<sequence length="363" mass="42234">EAEGCPLNQEGLSPSHSNEESEEDEEQVENTPSKYKLSLEQVNGLLRTIYATLGLEEERKELSLHDKMYAGLSESKTRTFPVHAVIAEAIKKEWTDPERKPFFPKAHKRRFPFDEDPAALWNKVPKLDAAFSQVSRSTDLAFEDMGILKDTKKMDQQLKSAWQSIMGNLKPAMTTTCVSRNMEYWVNQLKAHRQIDEIRDKKTGLERTIELKSSMQNKKQGDLRNIKSELQQLEGSSDRLQELDEELLKTERELEGVEQKCNVEALRSEVEQLQNQRSELDRTVRKLDQEMGQLNAHTMTRTQMDMLKKDKAEKEDHIRKIKSRHNDELTSLLGYFPTKKQLEDWLYAKQKDINQTREKLAKL</sequence>
<dbReference type="PANTHER" id="PTHR18867">
    <property type="entry name" value="RAD50"/>
    <property type="match status" value="1"/>
</dbReference>
<dbReference type="EMBL" id="KV930959">
    <property type="protein sequence ID" value="PIO31399.1"/>
    <property type="molecule type" value="Genomic_DNA"/>
</dbReference>
<dbReference type="PANTHER" id="PTHR18867:SF12">
    <property type="entry name" value="DNA REPAIR PROTEIN RAD50"/>
    <property type="match status" value="1"/>
</dbReference>
<evidence type="ECO:0000256" key="1">
    <source>
        <dbReference type="SAM" id="Coils"/>
    </source>
</evidence>
<protein>
    <submittedName>
        <fullName evidence="3">Uncharacterized protein</fullName>
    </submittedName>
</protein>
<accession>A0A2G9RU18</accession>
<dbReference type="OrthoDB" id="18797at2759"/>
<name>A0A2G9RU18_AQUCT</name>
<reference evidence="4" key="1">
    <citation type="journal article" date="2017" name="Nat. Commun.">
        <title>The North American bullfrog draft genome provides insight into hormonal regulation of long noncoding RNA.</title>
        <authorList>
            <person name="Hammond S.A."/>
            <person name="Warren R.L."/>
            <person name="Vandervalk B.P."/>
            <person name="Kucuk E."/>
            <person name="Khan H."/>
            <person name="Gibb E.A."/>
            <person name="Pandoh P."/>
            <person name="Kirk H."/>
            <person name="Zhao Y."/>
            <person name="Jones M."/>
            <person name="Mungall A.J."/>
            <person name="Coope R."/>
            <person name="Pleasance S."/>
            <person name="Moore R.A."/>
            <person name="Holt R.A."/>
            <person name="Round J.M."/>
            <person name="Ohora S."/>
            <person name="Walle B.V."/>
            <person name="Veldhoen N."/>
            <person name="Helbing C.C."/>
            <person name="Birol I."/>
        </authorList>
    </citation>
    <scope>NUCLEOTIDE SEQUENCE [LARGE SCALE GENOMIC DNA]</scope>
</reference>
<keyword evidence="1" id="KW-0175">Coiled coil</keyword>
<gene>
    <name evidence="3" type="ORF">AB205_0035960</name>
</gene>
<dbReference type="GO" id="GO:0043047">
    <property type="term" value="F:single-stranded telomeric DNA binding"/>
    <property type="evidence" value="ECO:0007669"/>
    <property type="project" value="TreeGrafter"/>
</dbReference>
<dbReference type="GO" id="GO:0000722">
    <property type="term" value="P:telomere maintenance via recombination"/>
    <property type="evidence" value="ECO:0007669"/>
    <property type="project" value="TreeGrafter"/>
</dbReference>
<dbReference type="GO" id="GO:0003691">
    <property type="term" value="F:double-stranded telomeric DNA binding"/>
    <property type="evidence" value="ECO:0007669"/>
    <property type="project" value="TreeGrafter"/>
</dbReference>
<dbReference type="GO" id="GO:0070192">
    <property type="term" value="P:chromosome organization involved in meiotic cell cycle"/>
    <property type="evidence" value="ECO:0007669"/>
    <property type="project" value="TreeGrafter"/>
</dbReference>